<dbReference type="Pfam" id="PF01345">
    <property type="entry name" value="DUF11"/>
    <property type="match status" value="1"/>
</dbReference>
<feature type="compositionally biased region" description="Basic and acidic residues" evidence="3">
    <location>
        <begin position="320"/>
        <end position="337"/>
    </location>
</feature>
<organism evidence="6">
    <name type="scientific">uncultured Rubrobacteraceae bacterium</name>
    <dbReference type="NCBI Taxonomy" id="349277"/>
    <lineage>
        <taxon>Bacteria</taxon>
        <taxon>Bacillati</taxon>
        <taxon>Actinomycetota</taxon>
        <taxon>Rubrobacteria</taxon>
        <taxon>Rubrobacterales</taxon>
        <taxon>Rubrobacteraceae</taxon>
        <taxon>environmental samples</taxon>
    </lineage>
</organism>
<evidence type="ECO:0000259" key="5">
    <source>
        <dbReference type="Pfam" id="PF22148"/>
    </source>
</evidence>
<dbReference type="EC" id="3.1.3.1" evidence="6"/>
<dbReference type="NCBIfam" id="TIGR01451">
    <property type="entry name" value="B_ant_repeat"/>
    <property type="match status" value="1"/>
</dbReference>
<evidence type="ECO:0000313" key="6">
    <source>
        <dbReference type="EMBL" id="CAA9405219.1"/>
    </source>
</evidence>
<dbReference type="AlphaFoldDB" id="A0A6J4P722"/>
<dbReference type="InterPro" id="IPR050557">
    <property type="entry name" value="RTX_toxin/Mannuronan_C5-epim"/>
</dbReference>
<evidence type="ECO:0000256" key="1">
    <source>
        <dbReference type="ARBA" id="ARBA00004613"/>
    </source>
</evidence>
<dbReference type="EMBL" id="CADCUT010000089">
    <property type="protein sequence ID" value="CAA9405219.1"/>
    <property type="molecule type" value="Genomic_DNA"/>
</dbReference>
<dbReference type="GO" id="GO:0004035">
    <property type="term" value="F:alkaline phosphatase activity"/>
    <property type="evidence" value="ECO:0007669"/>
    <property type="project" value="UniProtKB-EC"/>
</dbReference>
<comment type="subcellular location">
    <subcellularLocation>
        <location evidence="1">Secreted</location>
    </subcellularLocation>
</comment>
<keyword evidence="6" id="KW-0378">Hydrolase</keyword>
<accession>A0A6J4P722</accession>
<name>A0A6J4P722_9ACTN</name>
<dbReference type="InterPro" id="IPR013783">
    <property type="entry name" value="Ig-like_fold"/>
</dbReference>
<proteinExistence type="predicted"/>
<evidence type="ECO:0000256" key="2">
    <source>
        <dbReference type="ARBA" id="ARBA00022525"/>
    </source>
</evidence>
<evidence type="ECO:0000259" key="4">
    <source>
        <dbReference type="Pfam" id="PF01345"/>
    </source>
</evidence>
<protein>
    <submittedName>
        <fullName evidence="6">Alkaline phosphatase</fullName>
        <ecNumber evidence="6">3.1.3.1</ecNumber>
    </submittedName>
</protein>
<dbReference type="InterPro" id="IPR001343">
    <property type="entry name" value="Hemolysn_Ca-bd"/>
</dbReference>
<evidence type="ECO:0000256" key="3">
    <source>
        <dbReference type="SAM" id="MobiDB-lite"/>
    </source>
</evidence>
<dbReference type="SUPFAM" id="SSF51120">
    <property type="entry name" value="beta-Roll"/>
    <property type="match status" value="1"/>
</dbReference>
<gene>
    <name evidence="6" type="ORF">AVDCRST_MAG03-1484</name>
</gene>
<dbReference type="InterPro" id="IPR047589">
    <property type="entry name" value="DUF11_rpt"/>
</dbReference>
<reference evidence="6" key="1">
    <citation type="submission" date="2020-02" db="EMBL/GenBank/DDBJ databases">
        <authorList>
            <person name="Meier V. D."/>
        </authorList>
    </citation>
    <scope>NUCLEOTIDE SEQUENCE</scope>
    <source>
        <strain evidence="6">AVDCRST_MAG03</strain>
    </source>
</reference>
<feature type="region of interest" description="Disordered" evidence="3">
    <location>
        <begin position="315"/>
        <end position="362"/>
    </location>
</feature>
<feature type="domain" description="Fervidolysin-like N-terminal prodomain" evidence="5">
    <location>
        <begin position="40"/>
        <end position="116"/>
    </location>
</feature>
<dbReference type="InterPro" id="IPR011049">
    <property type="entry name" value="Serralysin-like_metalloprot_C"/>
</dbReference>
<feature type="domain" description="DUF11" evidence="4">
    <location>
        <begin position="139"/>
        <end position="237"/>
    </location>
</feature>
<dbReference type="Pfam" id="PF00353">
    <property type="entry name" value="HemolysinCabind"/>
    <property type="match status" value="1"/>
</dbReference>
<dbReference type="Pfam" id="PF22148">
    <property type="entry name" value="Fervidolysin_NPro-like"/>
    <property type="match status" value="1"/>
</dbReference>
<dbReference type="Gene3D" id="2.150.10.10">
    <property type="entry name" value="Serralysin-like metalloprotease, C-terminal"/>
    <property type="match status" value="1"/>
</dbReference>
<dbReference type="PRINTS" id="PR00313">
    <property type="entry name" value="CABNDNGRPT"/>
</dbReference>
<dbReference type="PANTHER" id="PTHR38340:SF1">
    <property type="entry name" value="S-LAYER PROTEIN"/>
    <property type="match status" value="1"/>
</dbReference>
<dbReference type="GO" id="GO:0005509">
    <property type="term" value="F:calcium ion binding"/>
    <property type="evidence" value="ECO:0007669"/>
    <property type="project" value="InterPro"/>
</dbReference>
<dbReference type="Gene3D" id="2.60.40.10">
    <property type="entry name" value="Immunoglobulins"/>
    <property type="match status" value="1"/>
</dbReference>
<dbReference type="InterPro" id="IPR001434">
    <property type="entry name" value="OmcB-like_DUF11"/>
</dbReference>
<dbReference type="InterPro" id="IPR054399">
    <property type="entry name" value="Fervidolysin-like_N_prodom"/>
</dbReference>
<sequence length="362" mass="37862">MKTEALAALGRIPGRFWLSLLLATAVASVGLVAVSGPAASQEDCGPGYATDHILVKMEAGASAESVEKMEELNGAGAEEESQGLADLWVVDLPDGLTVPEAVDLYEASPEVEFAQPDYHYYLPEDPCAQPREPRLVTEISDSSDPAWVGDYLTYTVTIRNEGLGVATNVEVFGRTHFYRAARFVSARLAGDSSKGECVTKDEAAAARCRLDGLGPGETATFSMRLRLLDPGYFGGQVRVEAGNASGGPATLSEGTQVLADEVIPACTVVGTEGRDLIEGTPIRDVFCGRSGDDVLWGFGGNDVVIGGSGDDTLIGGSGDDVLRGREGDDRLRAKDGESGNDEAYGGSGNDTISADGGDQTRD</sequence>
<keyword evidence="2" id="KW-0964">Secreted</keyword>
<dbReference type="PANTHER" id="PTHR38340">
    <property type="entry name" value="S-LAYER PROTEIN"/>
    <property type="match status" value="1"/>
</dbReference>
<dbReference type="GO" id="GO:0005975">
    <property type="term" value="P:carbohydrate metabolic process"/>
    <property type="evidence" value="ECO:0007669"/>
    <property type="project" value="UniProtKB-ARBA"/>
</dbReference>
<dbReference type="GO" id="GO:0005576">
    <property type="term" value="C:extracellular region"/>
    <property type="evidence" value="ECO:0007669"/>
    <property type="project" value="UniProtKB-SubCell"/>
</dbReference>